<evidence type="ECO:0000313" key="1">
    <source>
        <dbReference type="EMBL" id="SGY48027.1"/>
    </source>
</evidence>
<reference evidence="1 2" key="1">
    <citation type="submission" date="2016-11" db="EMBL/GenBank/DDBJ databases">
        <authorList>
            <person name="Jaros S."/>
            <person name="Januszkiewicz K."/>
            <person name="Wedrychowicz H."/>
        </authorList>
    </citation>
    <scope>NUCLEOTIDE SEQUENCE [LARGE SCALE GENOMIC DNA]</scope>
</reference>
<gene>
    <name evidence="1" type="primary">BQ5605_C001g00604</name>
    <name evidence="1" type="ORF">BQ5605_C001G00604</name>
</gene>
<evidence type="ECO:0000313" key="2">
    <source>
        <dbReference type="Proteomes" id="UP000249464"/>
    </source>
</evidence>
<name>A0A2X0MY74_9BASI</name>
<dbReference type="Proteomes" id="UP000249464">
    <property type="component" value="Unassembled WGS sequence"/>
</dbReference>
<proteinExistence type="predicted"/>
<organism evidence="1 2">
    <name type="scientific">Microbotryum silenes-dioicae</name>
    <dbReference type="NCBI Taxonomy" id="796604"/>
    <lineage>
        <taxon>Eukaryota</taxon>
        <taxon>Fungi</taxon>
        <taxon>Dikarya</taxon>
        <taxon>Basidiomycota</taxon>
        <taxon>Pucciniomycotina</taxon>
        <taxon>Microbotryomycetes</taxon>
        <taxon>Microbotryales</taxon>
        <taxon>Microbotryaceae</taxon>
        <taxon>Microbotryum</taxon>
    </lineage>
</organism>
<keyword evidence="2" id="KW-1185">Reference proteome</keyword>
<dbReference type="EMBL" id="FQNC01000043">
    <property type="protein sequence ID" value="SGY48027.1"/>
    <property type="molecule type" value="Genomic_DNA"/>
</dbReference>
<accession>A0A2X0MY74</accession>
<sequence length="267" mass="29829">MRVRTRLVAGASDSHKRSFSSYNVTTSHSRASLVSAYTDSPITVSSELFDIAFNATRPEAIPMSLFTPGASIKVKLGQTISLAMTKDRSATLQLGHQLDHLLTFDEWQPASFLYAALMADIFKNTAATLPLSKSIRPRPKSARISTLASELLRLLCDGRIAGPFDYDWLRLQVGSFRSNPLSVIEKRREPGQPPKHRVIENMSYPRACDELTEIESCNDLLTANVFPCRWTTLAQLVRQFRALPPSMQCFGFDFADAFYRVPLLPSP</sequence>
<dbReference type="AlphaFoldDB" id="A0A2X0MY74"/>
<protein>
    <submittedName>
        <fullName evidence="1">BQ5605_C001g00604 protein</fullName>
    </submittedName>
</protein>